<gene>
    <name evidence="1" type="ORF">FE782_04655</name>
</gene>
<protein>
    <recommendedName>
        <fullName evidence="3">Post-transcriptional regulator</fullName>
    </recommendedName>
</protein>
<reference evidence="1 2" key="1">
    <citation type="submission" date="2019-05" db="EMBL/GenBank/DDBJ databases">
        <authorList>
            <person name="Narsing Rao M.P."/>
            <person name="Li W.J."/>
        </authorList>
    </citation>
    <scope>NUCLEOTIDE SEQUENCE [LARGE SCALE GENOMIC DNA]</scope>
    <source>
        <strain evidence="1 2">SYSU_K30003</strain>
    </source>
</reference>
<organism evidence="1 2">
    <name type="scientific">Paenibacillus antri</name>
    <dbReference type="NCBI Taxonomy" id="2582848"/>
    <lineage>
        <taxon>Bacteria</taxon>
        <taxon>Bacillati</taxon>
        <taxon>Bacillota</taxon>
        <taxon>Bacilli</taxon>
        <taxon>Bacillales</taxon>
        <taxon>Paenibacillaceae</taxon>
        <taxon>Paenibacillus</taxon>
    </lineage>
</organism>
<dbReference type="InterPro" id="IPR025716">
    <property type="entry name" value="Post-transcriptional_regulator"/>
</dbReference>
<name>A0A5R9GHR2_9BACL</name>
<proteinExistence type="predicted"/>
<dbReference type="OrthoDB" id="2990595at2"/>
<sequence length="81" mass="9359">MSEEALNAMIEEICNSKADEFHMLGYESVTGKDVWDCVSSKYKELPPLHRLVNDIMSLRATGLMNWMTLSVWKQAEREPRP</sequence>
<dbReference type="EMBL" id="VCIW01000002">
    <property type="protein sequence ID" value="TLS53770.1"/>
    <property type="molecule type" value="Genomic_DNA"/>
</dbReference>
<dbReference type="Proteomes" id="UP000309676">
    <property type="component" value="Unassembled WGS sequence"/>
</dbReference>
<accession>A0A5R9GHR2</accession>
<evidence type="ECO:0008006" key="3">
    <source>
        <dbReference type="Google" id="ProtNLM"/>
    </source>
</evidence>
<dbReference type="Pfam" id="PF13797">
    <property type="entry name" value="Post_transc_reg"/>
    <property type="match status" value="1"/>
</dbReference>
<comment type="caution">
    <text evidence="1">The sequence shown here is derived from an EMBL/GenBank/DDBJ whole genome shotgun (WGS) entry which is preliminary data.</text>
</comment>
<evidence type="ECO:0000313" key="2">
    <source>
        <dbReference type="Proteomes" id="UP000309676"/>
    </source>
</evidence>
<keyword evidence="2" id="KW-1185">Reference proteome</keyword>
<evidence type="ECO:0000313" key="1">
    <source>
        <dbReference type="EMBL" id="TLS53770.1"/>
    </source>
</evidence>
<dbReference type="AlphaFoldDB" id="A0A5R9GHR2"/>